<evidence type="ECO:0000313" key="1">
    <source>
        <dbReference type="EMBL" id="EMS66198.1"/>
    </source>
</evidence>
<reference evidence="1" key="1">
    <citation type="journal article" date="2013" name="Nature">
        <title>Draft genome of the wheat A-genome progenitor Triticum urartu.</title>
        <authorList>
            <person name="Ling H.Q."/>
            <person name="Zhao S."/>
            <person name="Liu D."/>
            <person name="Wang J."/>
            <person name="Sun H."/>
            <person name="Zhang C."/>
            <person name="Fan H."/>
            <person name="Li D."/>
            <person name="Dong L."/>
            <person name="Tao Y."/>
            <person name="Gao C."/>
            <person name="Wu H."/>
            <person name="Li Y."/>
            <person name="Cui Y."/>
            <person name="Guo X."/>
            <person name="Zheng S."/>
            <person name="Wang B."/>
            <person name="Yu K."/>
            <person name="Liang Q."/>
            <person name="Yang W."/>
            <person name="Lou X."/>
            <person name="Chen J."/>
            <person name="Feng M."/>
            <person name="Jian J."/>
            <person name="Zhang X."/>
            <person name="Luo G."/>
            <person name="Jiang Y."/>
            <person name="Liu J."/>
            <person name="Wang Z."/>
            <person name="Sha Y."/>
            <person name="Zhang B."/>
            <person name="Wu H."/>
            <person name="Tang D."/>
            <person name="Shen Q."/>
            <person name="Xue P."/>
            <person name="Zou S."/>
            <person name="Wang X."/>
            <person name="Liu X."/>
            <person name="Wang F."/>
            <person name="Yang Y."/>
            <person name="An X."/>
            <person name="Dong Z."/>
            <person name="Zhang K."/>
            <person name="Zhang X."/>
            <person name="Luo M.C."/>
            <person name="Dvorak J."/>
            <person name="Tong Y."/>
            <person name="Wang J."/>
            <person name="Yang H."/>
            <person name="Li Z."/>
            <person name="Wang D."/>
            <person name="Zhang A."/>
            <person name="Wang J."/>
        </authorList>
    </citation>
    <scope>NUCLEOTIDE SEQUENCE</scope>
</reference>
<organism evidence="1">
    <name type="scientific">Triticum urartu</name>
    <name type="common">Red wild einkorn</name>
    <name type="synonym">Crithodium urartu</name>
    <dbReference type="NCBI Taxonomy" id="4572"/>
    <lineage>
        <taxon>Eukaryota</taxon>
        <taxon>Viridiplantae</taxon>
        <taxon>Streptophyta</taxon>
        <taxon>Embryophyta</taxon>
        <taxon>Tracheophyta</taxon>
        <taxon>Spermatophyta</taxon>
        <taxon>Magnoliopsida</taxon>
        <taxon>Liliopsida</taxon>
        <taxon>Poales</taxon>
        <taxon>Poaceae</taxon>
        <taxon>BOP clade</taxon>
        <taxon>Pooideae</taxon>
        <taxon>Triticodae</taxon>
        <taxon>Triticeae</taxon>
        <taxon>Triticinae</taxon>
        <taxon>Triticum</taxon>
    </lineage>
</organism>
<gene>
    <name evidence="1" type="ORF">TRIUR3_13044</name>
</gene>
<sequence length="66" mass="7561">MPKMECRIGPILETVHEAGNPPKYQEFMEAYHAADDGRERVLESFKIHHCLYFYEFGLSVSSSPGL</sequence>
<dbReference type="AlphaFoldDB" id="M7ZSL6"/>
<dbReference type="EMBL" id="KD034353">
    <property type="protein sequence ID" value="EMS66198.1"/>
    <property type="molecule type" value="Genomic_DNA"/>
</dbReference>
<accession>M7ZSL6</accession>
<proteinExistence type="predicted"/>
<name>M7ZSL6_TRIUA</name>
<protein>
    <submittedName>
        <fullName evidence="1">Uncharacterized protein</fullName>
    </submittedName>
</protein>